<accession>A0A139AP83</accession>
<feature type="region of interest" description="Disordered" evidence="1">
    <location>
        <begin position="243"/>
        <end position="267"/>
    </location>
</feature>
<dbReference type="Proteomes" id="UP000070544">
    <property type="component" value="Unassembled WGS sequence"/>
</dbReference>
<organism evidence="2 3">
    <name type="scientific">Gonapodya prolifera (strain JEL478)</name>
    <name type="common">Monoblepharis prolifera</name>
    <dbReference type="NCBI Taxonomy" id="1344416"/>
    <lineage>
        <taxon>Eukaryota</taxon>
        <taxon>Fungi</taxon>
        <taxon>Fungi incertae sedis</taxon>
        <taxon>Chytridiomycota</taxon>
        <taxon>Chytridiomycota incertae sedis</taxon>
        <taxon>Monoblepharidomycetes</taxon>
        <taxon>Monoblepharidales</taxon>
        <taxon>Gonapodyaceae</taxon>
        <taxon>Gonapodya</taxon>
    </lineage>
</organism>
<sequence length="343" mass="38034">MSVTTTTGDPMPPIFAKNDSLHPQSNRSVTTVARKGATPIQVHIELDEVLCPELACHIASQIWSQLTFMRGVLPCTLQQLTAQIERDDAQRESRLFPESSGDDAHRKRPVQLDPHKRAREFLKVSQPTLHHAIPLYFSSVLGFFRERTAISALVATPETYPQIAVAIGSTPQSAKELWYIRFENLTISPDDRPDDPQQRKSQSLREMQNASRRVLRGTMGVMSSGVGVGASARLHTFVLHPRESASPFSQSQDPATNNQQSSSLSASVSPIIFTPRPRAPPKILPSGNIYEIVLRGISQPNNTSTLLSQTTEFDNEEVELPSAHENDNWIWFQVLKGIMGVPA</sequence>
<evidence type="ECO:0000313" key="3">
    <source>
        <dbReference type="Proteomes" id="UP000070544"/>
    </source>
</evidence>
<dbReference type="EMBL" id="KQ965741">
    <property type="protein sequence ID" value="KXS18546.1"/>
    <property type="molecule type" value="Genomic_DNA"/>
</dbReference>
<keyword evidence="3" id="KW-1185">Reference proteome</keyword>
<feature type="compositionally biased region" description="Basic and acidic residues" evidence="1">
    <location>
        <begin position="189"/>
        <end position="198"/>
    </location>
</feature>
<reference evidence="2 3" key="1">
    <citation type="journal article" date="2015" name="Genome Biol. Evol.">
        <title>Phylogenomic analyses indicate that early fungi evolved digesting cell walls of algal ancestors of land plants.</title>
        <authorList>
            <person name="Chang Y."/>
            <person name="Wang S."/>
            <person name="Sekimoto S."/>
            <person name="Aerts A.L."/>
            <person name="Choi C."/>
            <person name="Clum A."/>
            <person name="LaButti K.M."/>
            <person name="Lindquist E.A."/>
            <person name="Yee Ngan C."/>
            <person name="Ohm R.A."/>
            <person name="Salamov A.A."/>
            <person name="Grigoriev I.V."/>
            <person name="Spatafora J.W."/>
            <person name="Berbee M.L."/>
        </authorList>
    </citation>
    <scope>NUCLEOTIDE SEQUENCE [LARGE SCALE GENOMIC DNA]</scope>
    <source>
        <strain evidence="2 3">JEL478</strain>
    </source>
</reference>
<evidence type="ECO:0000313" key="2">
    <source>
        <dbReference type="EMBL" id="KXS18546.1"/>
    </source>
</evidence>
<dbReference type="Gene3D" id="3.30.900.20">
    <property type="match status" value="1"/>
</dbReference>
<gene>
    <name evidence="2" type="ORF">M427DRAFT_42273</name>
</gene>
<name>A0A139AP83_GONPJ</name>
<feature type="compositionally biased region" description="Polar residues" evidence="1">
    <location>
        <begin position="200"/>
        <end position="209"/>
    </location>
</feature>
<protein>
    <submittedName>
        <fullName evidence="2">Uncharacterized protein</fullName>
    </submittedName>
</protein>
<feature type="region of interest" description="Disordered" evidence="1">
    <location>
        <begin position="188"/>
        <end position="209"/>
    </location>
</feature>
<feature type="region of interest" description="Disordered" evidence="1">
    <location>
        <begin position="88"/>
        <end position="108"/>
    </location>
</feature>
<feature type="compositionally biased region" description="Polar residues" evidence="1">
    <location>
        <begin position="246"/>
        <end position="260"/>
    </location>
</feature>
<dbReference type="InterPro" id="IPR053729">
    <property type="entry name" value="MAD2L1BP_domain_sf"/>
</dbReference>
<evidence type="ECO:0000256" key="1">
    <source>
        <dbReference type="SAM" id="MobiDB-lite"/>
    </source>
</evidence>
<dbReference type="AlphaFoldDB" id="A0A139AP83"/>
<proteinExistence type="predicted"/>
<feature type="region of interest" description="Disordered" evidence="1">
    <location>
        <begin position="1"/>
        <end position="26"/>
    </location>
</feature>